<proteinExistence type="predicted"/>
<dbReference type="EMBL" id="CP060779">
    <property type="protein sequence ID" value="QQK47975.1"/>
    <property type="molecule type" value="Genomic_DNA"/>
</dbReference>
<evidence type="ECO:0000313" key="2">
    <source>
        <dbReference type="Proteomes" id="UP000595662"/>
    </source>
</evidence>
<accession>A0A7T7BQ33</accession>
<gene>
    <name evidence="1" type="ORF">Pdw03_5610</name>
</gene>
<protein>
    <submittedName>
        <fullName evidence="1">Uncharacterized protein</fullName>
    </submittedName>
</protein>
<evidence type="ECO:0000313" key="1">
    <source>
        <dbReference type="EMBL" id="QQK47975.1"/>
    </source>
</evidence>
<sequence>MSIGIRVQGCLNLTLTSRIDAPIIGNNVSQFDLQNWQQVHWPATKTLSNLPCITCLSISSLFLVYCRLSPDKRLRSSAPIRLEYRFHHLRHLRLS</sequence>
<dbReference type="RefSeq" id="XP_065958045.1">
    <property type="nucleotide sequence ID" value="XM_066101105.1"/>
</dbReference>
<reference evidence="1 2" key="1">
    <citation type="submission" date="2020-08" db="EMBL/GenBank/DDBJ databases">
        <title>The completed genome sequence of the pathogenic ascomycete fungus Penicillium digitatum.</title>
        <authorList>
            <person name="Wang M."/>
        </authorList>
    </citation>
    <scope>NUCLEOTIDE SEQUENCE [LARGE SCALE GENOMIC DNA]</scope>
    <source>
        <strain evidence="1 2">PdW03</strain>
    </source>
</reference>
<dbReference type="Proteomes" id="UP000595662">
    <property type="component" value="Chromosome 6"/>
</dbReference>
<dbReference type="GeneID" id="90952758"/>
<dbReference type="AlphaFoldDB" id="A0A7T7BQ33"/>
<organism evidence="1 2">
    <name type="scientific">Penicillium digitatum</name>
    <name type="common">Green mold</name>
    <dbReference type="NCBI Taxonomy" id="36651"/>
    <lineage>
        <taxon>Eukaryota</taxon>
        <taxon>Fungi</taxon>
        <taxon>Dikarya</taxon>
        <taxon>Ascomycota</taxon>
        <taxon>Pezizomycotina</taxon>
        <taxon>Eurotiomycetes</taxon>
        <taxon>Eurotiomycetidae</taxon>
        <taxon>Eurotiales</taxon>
        <taxon>Aspergillaceae</taxon>
        <taxon>Penicillium</taxon>
    </lineage>
</organism>
<name>A0A7T7BQ33_PENDI</name>